<accession>A0A1D8G1S6</accession>
<dbReference type="STRING" id="285473.A4G23_02195"/>
<keyword evidence="2" id="KW-1185">Reference proteome</keyword>
<dbReference type="GeneID" id="33064010"/>
<name>A0A1D8G1S6_9ACTN</name>
<dbReference type="EMBL" id="CP017316">
    <property type="protein sequence ID" value="AOT59356.1"/>
    <property type="molecule type" value="Genomic_DNA"/>
</dbReference>
<dbReference type="Proteomes" id="UP000095349">
    <property type="component" value="Chromosome"/>
</dbReference>
<dbReference type="KEGG" id="srn:A4G23_02195"/>
<evidence type="ECO:0000313" key="2">
    <source>
        <dbReference type="Proteomes" id="UP000095349"/>
    </source>
</evidence>
<dbReference type="RefSeq" id="WP_069976756.1">
    <property type="nucleotide sequence ID" value="NZ_CP017316.1"/>
</dbReference>
<gene>
    <name evidence="1" type="ORF">A4G23_02195</name>
</gene>
<sequence>MEYDFTFAVSGVDVDDRAAVETLRRHRDALLARAGGVDLLCVTGSGGSVLEAAAEAASAVRAAVPRLRVIRLDRGPVDGRGCVAHRSDGAPVHLTPSEAAEIDAGLAAP</sequence>
<evidence type="ECO:0000313" key="1">
    <source>
        <dbReference type="EMBL" id="AOT59356.1"/>
    </source>
</evidence>
<organism evidence="1 2">
    <name type="scientific">Streptomyces rubrolavendulae</name>
    <dbReference type="NCBI Taxonomy" id="285473"/>
    <lineage>
        <taxon>Bacteria</taxon>
        <taxon>Bacillati</taxon>
        <taxon>Actinomycetota</taxon>
        <taxon>Actinomycetes</taxon>
        <taxon>Kitasatosporales</taxon>
        <taxon>Streptomycetaceae</taxon>
        <taxon>Streptomyces</taxon>
    </lineage>
</organism>
<dbReference type="PATRIC" id="fig|285473.5.peg.2288"/>
<reference evidence="1 2" key="1">
    <citation type="submission" date="2016-09" db="EMBL/GenBank/DDBJ databases">
        <title>Streptomyces rubrolavendulae MJM4426 Genome sequencing and assembly.</title>
        <authorList>
            <person name="Kim J.-G."/>
        </authorList>
    </citation>
    <scope>NUCLEOTIDE SEQUENCE [LARGE SCALE GENOMIC DNA]</scope>
    <source>
        <strain evidence="1 2">MJM4426</strain>
    </source>
</reference>
<proteinExistence type="predicted"/>
<dbReference type="AlphaFoldDB" id="A0A1D8G1S6"/>
<protein>
    <submittedName>
        <fullName evidence="1">Uncharacterized protein</fullName>
    </submittedName>
</protein>